<evidence type="ECO:0000259" key="3">
    <source>
        <dbReference type="PROSITE" id="PS51186"/>
    </source>
</evidence>
<evidence type="ECO:0000313" key="4">
    <source>
        <dbReference type="EMBL" id="MCK6255379.1"/>
    </source>
</evidence>
<dbReference type="SUPFAM" id="SSF55729">
    <property type="entry name" value="Acyl-CoA N-acyltransferases (Nat)"/>
    <property type="match status" value="1"/>
</dbReference>
<keyword evidence="5" id="KW-1185">Reference proteome</keyword>
<evidence type="ECO:0000313" key="5">
    <source>
        <dbReference type="Proteomes" id="UP001139011"/>
    </source>
</evidence>
<dbReference type="PROSITE" id="PS51186">
    <property type="entry name" value="GNAT"/>
    <property type="match status" value="1"/>
</dbReference>
<dbReference type="Proteomes" id="UP001139011">
    <property type="component" value="Unassembled WGS sequence"/>
</dbReference>
<dbReference type="RefSeq" id="WP_248251211.1">
    <property type="nucleotide sequence ID" value="NZ_JAIWJX010000002.1"/>
</dbReference>
<protein>
    <submittedName>
        <fullName evidence="4">GNAT family N-acetyltransferase</fullName>
    </submittedName>
</protein>
<reference evidence="4" key="1">
    <citation type="submission" date="2021-09" db="EMBL/GenBank/DDBJ databases">
        <title>Genome analysis of Fictibacillus sp. KIGAM418 isolated from marine sediment.</title>
        <authorList>
            <person name="Seo M.-J."/>
            <person name="Cho E.-S."/>
            <person name="Hwang C.Y."/>
        </authorList>
    </citation>
    <scope>NUCLEOTIDE SEQUENCE</scope>
    <source>
        <strain evidence="4">KIGAM418</strain>
    </source>
</reference>
<keyword evidence="1" id="KW-0808">Transferase</keyword>
<accession>A0A9X1X7H4</accession>
<dbReference type="PANTHER" id="PTHR43877">
    <property type="entry name" value="AMINOALKYLPHOSPHONATE N-ACETYLTRANSFERASE-RELATED-RELATED"/>
    <property type="match status" value="1"/>
</dbReference>
<name>A0A9X1X7H4_9BACL</name>
<proteinExistence type="predicted"/>
<dbReference type="InterPro" id="IPR016181">
    <property type="entry name" value="Acyl_CoA_acyltransferase"/>
</dbReference>
<dbReference type="GO" id="GO:0016747">
    <property type="term" value="F:acyltransferase activity, transferring groups other than amino-acyl groups"/>
    <property type="evidence" value="ECO:0007669"/>
    <property type="project" value="InterPro"/>
</dbReference>
<gene>
    <name evidence="4" type="ORF">LCY76_01905</name>
</gene>
<sequence>MIRQATLEDVSALASLSLQLGCTGDTTEIITRLEKIIIQENAALFVQEVNGTIAGWVHVYGKTFLRMEYCEIGGLVVDESQRRSGNGKELMKKCETWALENGYDQIRLRSGAERKEAHQFYENIGYERVKKQEVFTRKL</sequence>
<keyword evidence="2" id="KW-0012">Acyltransferase</keyword>
<dbReference type="CDD" id="cd04301">
    <property type="entry name" value="NAT_SF"/>
    <property type="match status" value="1"/>
</dbReference>
<dbReference type="InterPro" id="IPR050832">
    <property type="entry name" value="Bact_Acetyltransf"/>
</dbReference>
<evidence type="ECO:0000256" key="1">
    <source>
        <dbReference type="ARBA" id="ARBA00022679"/>
    </source>
</evidence>
<dbReference type="Pfam" id="PF00583">
    <property type="entry name" value="Acetyltransf_1"/>
    <property type="match status" value="1"/>
</dbReference>
<dbReference type="AlphaFoldDB" id="A0A9X1X7H4"/>
<dbReference type="EMBL" id="JAIWJX010000002">
    <property type="protein sequence ID" value="MCK6255379.1"/>
    <property type="molecule type" value="Genomic_DNA"/>
</dbReference>
<comment type="caution">
    <text evidence="4">The sequence shown here is derived from an EMBL/GenBank/DDBJ whole genome shotgun (WGS) entry which is preliminary data.</text>
</comment>
<feature type="domain" description="N-acetyltransferase" evidence="3">
    <location>
        <begin position="1"/>
        <end position="139"/>
    </location>
</feature>
<dbReference type="Gene3D" id="3.40.630.30">
    <property type="match status" value="1"/>
</dbReference>
<dbReference type="InterPro" id="IPR000182">
    <property type="entry name" value="GNAT_dom"/>
</dbReference>
<evidence type="ECO:0000256" key="2">
    <source>
        <dbReference type="ARBA" id="ARBA00023315"/>
    </source>
</evidence>
<organism evidence="4 5">
    <name type="scientific">Fictibacillus marinisediminis</name>
    <dbReference type="NCBI Taxonomy" id="2878389"/>
    <lineage>
        <taxon>Bacteria</taxon>
        <taxon>Bacillati</taxon>
        <taxon>Bacillota</taxon>
        <taxon>Bacilli</taxon>
        <taxon>Bacillales</taxon>
        <taxon>Fictibacillaceae</taxon>
        <taxon>Fictibacillus</taxon>
    </lineage>
</organism>